<protein>
    <submittedName>
        <fullName evidence="1">Uncharacterized protein</fullName>
    </submittedName>
</protein>
<organism evidence="1 2">
    <name type="scientific">Aestuariibaculum sediminum</name>
    <dbReference type="NCBI Taxonomy" id="2770637"/>
    <lineage>
        <taxon>Bacteria</taxon>
        <taxon>Pseudomonadati</taxon>
        <taxon>Bacteroidota</taxon>
        <taxon>Flavobacteriia</taxon>
        <taxon>Flavobacteriales</taxon>
        <taxon>Flavobacteriaceae</taxon>
    </lineage>
</organism>
<reference evidence="1 2" key="1">
    <citation type="submission" date="2020-09" db="EMBL/GenBank/DDBJ databases">
        <title>TT11 complete genome.</title>
        <authorList>
            <person name="Wu Z."/>
        </authorList>
    </citation>
    <scope>NUCLEOTIDE SEQUENCE [LARGE SCALE GENOMIC DNA]</scope>
    <source>
        <strain evidence="1 2">TT11</strain>
    </source>
</reference>
<evidence type="ECO:0000313" key="2">
    <source>
        <dbReference type="Proteomes" id="UP000600588"/>
    </source>
</evidence>
<dbReference type="RefSeq" id="WP_188228833.1">
    <property type="nucleotide sequence ID" value="NZ_JACVXB010000001.1"/>
</dbReference>
<proteinExistence type="predicted"/>
<dbReference type="AlphaFoldDB" id="A0A8J6QFC0"/>
<evidence type="ECO:0000313" key="1">
    <source>
        <dbReference type="EMBL" id="MBD0831054.1"/>
    </source>
</evidence>
<sequence length="254" mass="30008">MTNPYRIHLNKYFETITDFKHTCNRLNKILLKDVEIYTSKGAKYISATSLIIGDWTGPTENGWKLNYHTGVNKTTFKENYAKEINKVLSREFGLAFAQCYEAFETLLKDLVYTKIITDESFKNSLSKNNDYSRNRLKGGEDIFKLIKKAGKIRFAKYSKQNNTNFKFKEIFKIFSEIRHAITHSKGNLKTSKIPNNDYYKRLFEYLFPLNRLENDLINLKFNYKTLDDLLIHLAEFGYQIFKILSKEDGYDWKI</sequence>
<accession>A0A8J6QFC0</accession>
<keyword evidence="2" id="KW-1185">Reference proteome</keyword>
<comment type="caution">
    <text evidence="1">The sequence shown here is derived from an EMBL/GenBank/DDBJ whole genome shotgun (WGS) entry which is preliminary data.</text>
</comment>
<gene>
    <name evidence="1" type="ORF">ICJ83_02810</name>
</gene>
<dbReference type="EMBL" id="JACVXB010000001">
    <property type="protein sequence ID" value="MBD0831054.1"/>
    <property type="molecule type" value="Genomic_DNA"/>
</dbReference>
<dbReference type="Proteomes" id="UP000600588">
    <property type="component" value="Unassembled WGS sequence"/>
</dbReference>
<name>A0A8J6QFC0_9FLAO</name>